<protein>
    <submittedName>
        <fullName evidence="1">Uncharacterized protein</fullName>
    </submittedName>
</protein>
<comment type="caution">
    <text evidence="1">The sequence shown here is derived from an EMBL/GenBank/DDBJ whole genome shotgun (WGS) entry which is preliminary data.</text>
</comment>
<name>A0ABR2JWS4_9EUKA</name>
<dbReference type="EMBL" id="JAPFFF010000009">
    <property type="protein sequence ID" value="KAK8882891.1"/>
    <property type="molecule type" value="Genomic_DNA"/>
</dbReference>
<reference evidence="1 2" key="1">
    <citation type="submission" date="2024-04" db="EMBL/GenBank/DDBJ databases">
        <title>Tritrichomonas musculus Genome.</title>
        <authorList>
            <person name="Alves-Ferreira E."/>
            <person name="Grigg M."/>
            <person name="Lorenzi H."/>
            <person name="Galac M."/>
        </authorList>
    </citation>
    <scope>NUCLEOTIDE SEQUENCE [LARGE SCALE GENOMIC DNA]</scope>
    <source>
        <strain evidence="1 2">EAF2021</strain>
    </source>
</reference>
<accession>A0ABR2JWS4</accession>
<proteinExistence type="predicted"/>
<organism evidence="1 2">
    <name type="scientific">Tritrichomonas musculus</name>
    <dbReference type="NCBI Taxonomy" id="1915356"/>
    <lineage>
        <taxon>Eukaryota</taxon>
        <taxon>Metamonada</taxon>
        <taxon>Parabasalia</taxon>
        <taxon>Tritrichomonadida</taxon>
        <taxon>Tritrichomonadidae</taxon>
        <taxon>Tritrichomonas</taxon>
    </lineage>
</organism>
<evidence type="ECO:0000313" key="2">
    <source>
        <dbReference type="Proteomes" id="UP001470230"/>
    </source>
</evidence>
<keyword evidence="2" id="KW-1185">Reference proteome</keyword>
<gene>
    <name evidence="1" type="ORF">M9Y10_045535</name>
</gene>
<evidence type="ECO:0000313" key="1">
    <source>
        <dbReference type="EMBL" id="KAK8882891.1"/>
    </source>
</evidence>
<sequence length="114" mass="13618">MSKEETANTKIEDKINDMLENTLEAPKNAYNTSGADYGRFVHSKIYELTRRPWYCIGREETDKEGEKYVDEYIDLMVSYYNDNFRFLLLRLCFPVIFYKSERGLKILEQKYADN</sequence>
<dbReference type="Proteomes" id="UP001470230">
    <property type="component" value="Unassembled WGS sequence"/>
</dbReference>